<dbReference type="OrthoDB" id="3364132at2759"/>
<dbReference type="RefSeq" id="XP_043045523.1">
    <property type="nucleotide sequence ID" value="XM_043184983.1"/>
</dbReference>
<gene>
    <name evidence="2" type="ORF">BT62DRAFT_926239</name>
</gene>
<accession>A0A9P7W3L8</accession>
<dbReference type="InterPro" id="IPR057678">
    <property type="entry name" value="DUF7918"/>
</dbReference>
<dbReference type="EMBL" id="MU250524">
    <property type="protein sequence ID" value="KAG7452023.1"/>
    <property type="molecule type" value="Genomic_DNA"/>
</dbReference>
<keyword evidence="3" id="KW-1185">Reference proteome</keyword>
<dbReference type="Proteomes" id="UP000812287">
    <property type="component" value="Unassembled WGS sequence"/>
</dbReference>
<proteinExistence type="predicted"/>
<dbReference type="Pfam" id="PF25534">
    <property type="entry name" value="DUF7918"/>
    <property type="match status" value="1"/>
</dbReference>
<comment type="caution">
    <text evidence="2">The sequence shown here is derived from an EMBL/GenBank/DDBJ whole genome shotgun (WGS) entry which is preliminary data.</text>
</comment>
<feature type="domain" description="DUF7918" evidence="1">
    <location>
        <begin position="11"/>
        <end position="133"/>
    </location>
</feature>
<dbReference type="AlphaFoldDB" id="A0A9P7W3L8"/>
<reference evidence="2" key="1">
    <citation type="submission" date="2020-11" db="EMBL/GenBank/DDBJ databases">
        <title>Adaptations for nitrogen fixation in a non-lichenized fungal sporocarp promotes dispersal by wood-feeding termites.</title>
        <authorList>
            <consortium name="DOE Joint Genome Institute"/>
            <person name="Koch R.A."/>
            <person name="Yoon G."/>
            <person name="Arayal U."/>
            <person name="Lail K."/>
            <person name="Amirebrahimi M."/>
            <person name="Labutti K."/>
            <person name="Lipzen A."/>
            <person name="Riley R."/>
            <person name="Barry K."/>
            <person name="Henrissat B."/>
            <person name="Grigoriev I.V."/>
            <person name="Herr J.R."/>
            <person name="Aime M.C."/>
        </authorList>
    </citation>
    <scope>NUCLEOTIDE SEQUENCE</scope>
    <source>
        <strain evidence="2">MCA 3950</strain>
    </source>
</reference>
<organism evidence="2 3">
    <name type="scientific">Guyanagaster necrorhizus</name>
    <dbReference type="NCBI Taxonomy" id="856835"/>
    <lineage>
        <taxon>Eukaryota</taxon>
        <taxon>Fungi</taxon>
        <taxon>Dikarya</taxon>
        <taxon>Basidiomycota</taxon>
        <taxon>Agaricomycotina</taxon>
        <taxon>Agaricomycetes</taxon>
        <taxon>Agaricomycetidae</taxon>
        <taxon>Agaricales</taxon>
        <taxon>Marasmiineae</taxon>
        <taxon>Physalacriaceae</taxon>
        <taxon>Guyanagaster</taxon>
    </lineage>
</organism>
<protein>
    <recommendedName>
        <fullName evidence="1">DUF7918 domain-containing protein</fullName>
    </recommendedName>
</protein>
<dbReference type="GeneID" id="66107280"/>
<evidence type="ECO:0000313" key="2">
    <source>
        <dbReference type="EMBL" id="KAG7452023.1"/>
    </source>
</evidence>
<evidence type="ECO:0000313" key="3">
    <source>
        <dbReference type="Proteomes" id="UP000812287"/>
    </source>
</evidence>
<name>A0A9P7W3L8_9AGAR</name>
<evidence type="ECO:0000259" key="1">
    <source>
        <dbReference type="Pfam" id="PF25534"/>
    </source>
</evidence>
<sequence length="177" mass="19860">MVRFESTLAWISVGGVSLPGFGEEVSHADKKVTCWIPSEAGKAFCINWKHEDLYRVDCREGRACVDGKFVAGMILDPSSRRNTARVTGINSSAVTEKPMLFTSLELTDDDEYLHNSTLPELGEIKINIWRVQELFLRLSEPQVLMRWGRSTSALRRLYRIVSSGCSSNSALYIVLSL</sequence>